<keyword evidence="1" id="KW-0547">Nucleotide-binding</keyword>
<comment type="caution">
    <text evidence="1">The sequence shown here is derived from an EMBL/GenBank/DDBJ whole genome shotgun (WGS) entry which is preliminary data.</text>
</comment>
<organism evidence="1 2">
    <name type="scientific">Candidatus Methanomarinus sp</name>
    <dbReference type="NCBI Taxonomy" id="3386244"/>
    <lineage>
        <taxon>Archaea</taxon>
        <taxon>Methanobacteriati</taxon>
        <taxon>Methanobacteriota</taxon>
        <taxon>Stenosarchaea group</taxon>
        <taxon>Methanomicrobia</taxon>
        <taxon>Methanosarcinales</taxon>
        <taxon>ANME-2 cluster</taxon>
        <taxon>Candidatus Methanocomedenaceae</taxon>
        <taxon>Candidatus Methanomarinus</taxon>
    </lineage>
</organism>
<accession>A0AC61SBA5</accession>
<keyword evidence="1" id="KW-0067">ATP-binding</keyword>
<gene>
    <name evidence="1" type="ORF">C5S46_03715</name>
</gene>
<reference evidence="1" key="1">
    <citation type="submission" date="2018-09" db="EMBL/GenBank/DDBJ databases">
        <title>A genomic encyclopedia of anaerobic methanotrophic archaea.</title>
        <authorList>
            <person name="Skennerton C.T."/>
            <person name="Chadwick G.L."/>
            <person name="Laso-Perez R."/>
            <person name="Leu A.O."/>
            <person name="Speth D.R."/>
            <person name="Yu H."/>
            <person name="Morgan-Lang C."/>
            <person name="Hatzenpichler R."/>
            <person name="Goudeau D."/>
            <person name="Malmstrom R."/>
            <person name="Woyke T."/>
            <person name="Hallam S."/>
            <person name="Tyson G.W."/>
            <person name="Wegener G."/>
            <person name="Boetius A."/>
            <person name="Orphan V.J."/>
        </authorList>
    </citation>
    <scope>NUCLEOTIDE SEQUENCE</scope>
    <source>
        <strain evidence="1">CONS3730D10UFb2</strain>
    </source>
</reference>
<proteinExistence type="predicted"/>
<evidence type="ECO:0000313" key="1">
    <source>
        <dbReference type="EMBL" id="TKY91835.1"/>
    </source>
</evidence>
<dbReference type="EMBL" id="QYBA01000122">
    <property type="protein sequence ID" value="TKY91835.1"/>
    <property type="molecule type" value="Genomic_DNA"/>
</dbReference>
<evidence type="ECO:0000313" key="2">
    <source>
        <dbReference type="Proteomes" id="UP000315423"/>
    </source>
</evidence>
<protein>
    <submittedName>
        <fullName evidence="1">ATP-binding protein</fullName>
    </submittedName>
</protein>
<feature type="non-terminal residue" evidence="1">
    <location>
        <position position="1"/>
    </location>
</feature>
<name>A0AC61SBA5_9EURY</name>
<sequence length="95" mass="10902">ESVAVVHFARFAQKSYPHANANEVAFYWMGKKETDIVLRDENRLLGVEVKYKNRISKQDFSSLYHFKEGIIASRSTFKPGDTYSIIPVHILLGII</sequence>
<dbReference type="Proteomes" id="UP000315423">
    <property type="component" value="Unassembled WGS sequence"/>
</dbReference>